<feature type="chain" id="PRO_5012294281" evidence="1">
    <location>
        <begin position="16"/>
        <end position="201"/>
    </location>
</feature>
<protein>
    <submittedName>
        <fullName evidence="2">Uncharacterized protein</fullName>
    </submittedName>
</protein>
<sequence>MIAFVLLFFIGKIFTQDKYFISSYFKNNMSIAKDSNKDVKLFKNDEKKLDKDEKFYVNILNYGDMFLIEFFDNTFLFITRTHEIAGKRIEPDGNYLTDLDLGFKFEFIPFENGNLISSRGRCLEVLESDEILELTIGLCNPENIKQLFNVRKIKDVETEAGDEKRIDDENSEKFEINPIFHGVNSKRDPYMYGNEPYKGRY</sequence>
<dbReference type="Proteomes" id="UP000030655">
    <property type="component" value="Unassembled WGS sequence"/>
</dbReference>
<evidence type="ECO:0000256" key="1">
    <source>
        <dbReference type="SAM" id="SignalP"/>
    </source>
</evidence>
<evidence type="ECO:0000313" key="3">
    <source>
        <dbReference type="Proteomes" id="UP000030655"/>
    </source>
</evidence>
<reference evidence="3" key="1">
    <citation type="submission" date="2013-02" db="EMBL/GenBank/DDBJ databases">
        <authorList>
            <consortium name="The Broad Institute Genome Sequencing Platform"/>
            <person name="Cuomo C."/>
            <person name="Becnel J."/>
            <person name="Sanscrainte N."/>
            <person name="Walker B."/>
            <person name="Young S.K."/>
            <person name="Zeng Q."/>
            <person name="Gargeya S."/>
            <person name="Fitzgerald M."/>
            <person name="Haas B."/>
            <person name="Abouelleil A."/>
            <person name="Alvarado L."/>
            <person name="Arachchi H.M."/>
            <person name="Berlin A.M."/>
            <person name="Chapman S.B."/>
            <person name="Dewar J."/>
            <person name="Goldberg J."/>
            <person name="Griggs A."/>
            <person name="Gujja S."/>
            <person name="Hansen M."/>
            <person name="Howarth C."/>
            <person name="Imamovic A."/>
            <person name="Larimer J."/>
            <person name="McCowan C."/>
            <person name="Murphy C."/>
            <person name="Neiman D."/>
            <person name="Pearson M."/>
            <person name="Priest M."/>
            <person name="Roberts A."/>
            <person name="Saif S."/>
            <person name="Shea T."/>
            <person name="Sisk P."/>
            <person name="Sykes S."/>
            <person name="Wortman J."/>
            <person name="Nusbaum C."/>
            <person name="Birren B."/>
        </authorList>
    </citation>
    <scope>NUCLEOTIDE SEQUENCE [LARGE SCALE GENOMIC DNA]</scope>
    <source>
        <strain evidence="3">PRA339</strain>
    </source>
</reference>
<proteinExistence type="predicted"/>
<accession>A0A059F2X6</accession>
<reference evidence="2 3" key="2">
    <citation type="submission" date="2014-03" db="EMBL/GenBank/DDBJ databases">
        <title>The Genome Sequence of Anncaliia algerae insect isolate PRA339.</title>
        <authorList>
            <consortium name="The Broad Institute Genome Sequencing Platform"/>
            <consortium name="The Broad Institute Genome Sequencing Center for Infectious Disease"/>
            <person name="Cuomo C."/>
            <person name="Becnel J."/>
            <person name="Sanscrainte N."/>
            <person name="Walker B."/>
            <person name="Young S.K."/>
            <person name="Zeng Q."/>
            <person name="Gargeya S."/>
            <person name="Fitzgerald M."/>
            <person name="Haas B."/>
            <person name="Abouelleil A."/>
            <person name="Alvarado L."/>
            <person name="Arachchi H.M."/>
            <person name="Berlin A.M."/>
            <person name="Chapman S.B."/>
            <person name="Dewar J."/>
            <person name="Goldberg J."/>
            <person name="Griggs A."/>
            <person name="Gujja S."/>
            <person name="Hansen M."/>
            <person name="Howarth C."/>
            <person name="Imamovic A."/>
            <person name="Larimer J."/>
            <person name="McCowan C."/>
            <person name="Murphy C."/>
            <person name="Neiman D."/>
            <person name="Pearson M."/>
            <person name="Priest M."/>
            <person name="Roberts A."/>
            <person name="Saif S."/>
            <person name="Shea T."/>
            <person name="Sisk P."/>
            <person name="Sykes S."/>
            <person name="Wortman J."/>
            <person name="Nusbaum C."/>
            <person name="Birren B."/>
        </authorList>
    </citation>
    <scope>NUCLEOTIDE SEQUENCE [LARGE SCALE GENOMIC DNA]</scope>
    <source>
        <strain evidence="2 3">PRA339</strain>
    </source>
</reference>
<keyword evidence="1" id="KW-0732">Signal</keyword>
<dbReference type="AlphaFoldDB" id="A0A059F2X6"/>
<gene>
    <name evidence="2" type="ORF">H312_01205</name>
</gene>
<dbReference type="VEuPathDB" id="MicrosporidiaDB:H312_01205"/>
<dbReference type="EMBL" id="KK365144">
    <property type="protein sequence ID" value="KCZ81326.1"/>
    <property type="molecule type" value="Genomic_DNA"/>
</dbReference>
<dbReference type="OrthoDB" id="10591260at2759"/>
<feature type="signal peptide" evidence="1">
    <location>
        <begin position="1"/>
        <end position="15"/>
    </location>
</feature>
<name>A0A059F2X6_9MICR</name>
<keyword evidence="3" id="KW-1185">Reference proteome</keyword>
<evidence type="ECO:0000313" key="2">
    <source>
        <dbReference type="EMBL" id="KCZ81326.1"/>
    </source>
</evidence>
<organism evidence="2 3">
    <name type="scientific">Anncaliia algerae PRA339</name>
    <dbReference type="NCBI Taxonomy" id="1288291"/>
    <lineage>
        <taxon>Eukaryota</taxon>
        <taxon>Fungi</taxon>
        <taxon>Fungi incertae sedis</taxon>
        <taxon>Microsporidia</taxon>
        <taxon>Tubulinosematoidea</taxon>
        <taxon>Tubulinosematidae</taxon>
        <taxon>Anncaliia</taxon>
    </lineage>
</organism>
<dbReference type="HOGENOM" id="CLU_1360105_0_0_1"/>